<sequence length="294" mass="33703">MEEKMGKNNTEFKVDKNIELMKFLMEKMPQNSRNSIKSMLTHKRVMVGEEVVSQYNYMLKEGQVVSIGKSRVHKQDLKGVTILYEDNDILVVEKDKGILSVATAKEKDNTAYTILKNYLKEVDPKNKIFVVHRLDRDTSGVMLFAKTPKAQDILQTNWNEMVKERTYVALVEGAMEKETDTIVSYIAENKAYVSYSTTNENEGKKAVSTYKVLKKNKNYSLVEVNIETGRKNQIRVHMQDIGHSVVGDKKYGATKNPIKRLGLHAHSIVFVHPITKEVFSFTSKIPNEFLSLFR</sequence>
<dbReference type="PROSITE" id="PS50889">
    <property type="entry name" value="S4"/>
    <property type="match status" value="1"/>
</dbReference>
<evidence type="ECO:0000256" key="1">
    <source>
        <dbReference type="ARBA" id="ARBA00010876"/>
    </source>
</evidence>
<dbReference type="InterPro" id="IPR006224">
    <property type="entry name" value="PsdUridine_synth_RluA-like_CS"/>
</dbReference>
<dbReference type="Gene3D" id="3.30.2350.10">
    <property type="entry name" value="Pseudouridine synthase"/>
    <property type="match status" value="1"/>
</dbReference>
<evidence type="ECO:0000256" key="4">
    <source>
        <dbReference type="PROSITE-ProRule" id="PRU00182"/>
    </source>
</evidence>
<accession>A0A7G9GYB1</accession>
<evidence type="ECO:0000313" key="7">
    <source>
        <dbReference type="EMBL" id="QNM15793.1"/>
    </source>
</evidence>
<dbReference type="Pfam" id="PF00849">
    <property type="entry name" value="PseudoU_synth_2"/>
    <property type="match status" value="1"/>
</dbReference>
<feature type="domain" description="RNA-binding S4" evidence="6">
    <location>
        <begin position="18"/>
        <end position="78"/>
    </location>
</feature>
<keyword evidence="8" id="KW-1185">Reference proteome</keyword>
<proteinExistence type="inferred from homology"/>
<comment type="similarity">
    <text evidence="1 5">Belongs to the pseudouridine synthase RluA family.</text>
</comment>
<evidence type="ECO:0000256" key="5">
    <source>
        <dbReference type="RuleBase" id="RU362028"/>
    </source>
</evidence>
<dbReference type="InterPro" id="IPR050188">
    <property type="entry name" value="RluA_PseudoU_synthase"/>
</dbReference>
<dbReference type="GO" id="GO:0003723">
    <property type="term" value="F:RNA binding"/>
    <property type="evidence" value="ECO:0007669"/>
    <property type="project" value="UniProtKB-KW"/>
</dbReference>
<keyword evidence="2 5" id="KW-0413">Isomerase</keyword>
<evidence type="ECO:0000259" key="6">
    <source>
        <dbReference type="SMART" id="SM00363"/>
    </source>
</evidence>
<dbReference type="CDD" id="cd02869">
    <property type="entry name" value="PseudoU_synth_RluA_like"/>
    <property type="match status" value="1"/>
</dbReference>
<dbReference type="InterPro" id="IPR006225">
    <property type="entry name" value="PsdUridine_synth_RluC/D"/>
</dbReference>
<dbReference type="SUPFAM" id="SSF55174">
    <property type="entry name" value="Alpha-L RNA-binding motif"/>
    <property type="match status" value="1"/>
</dbReference>
<dbReference type="InterPro" id="IPR020103">
    <property type="entry name" value="PsdUridine_synth_cat_dom_sf"/>
</dbReference>
<dbReference type="EMBL" id="CP060637">
    <property type="protein sequence ID" value="QNM15793.1"/>
    <property type="molecule type" value="Genomic_DNA"/>
</dbReference>
<keyword evidence="4" id="KW-0694">RNA-binding</keyword>
<dbReference type="InterPro" id="IPR036986">
    <property type="entry name" value="S4_RNA-bd_sf"/>
</dbReference>
<protein>
    <recommendedName>
        <fullName evidence="5">Pseudouridine synthase</fullName>
        <ecNumber evidence="5">5.4.99.-</ecNumber>
    </recommendedName>
</protein>
<dbReference type="InterPro" id="IPR002942">
    <property type="entry name" value="S4_RNA-bd"/>
</dbReference>
<gene>
    <name evidence="7" type="ORF">H9Q81_02835</name>
</gene>
<dbReference type="InterPro" id="IPR006145">
    <property type="entry name" value="PsdUridine_synth_RsuA/RluA"/>
</dbReference>
<dbReference type="Gene3D" id="3.10.290.10">
    <property type="entry name" value="RNA-binding S4 domain"/>
    <property type="match status" value="1"/>
</dbReference>
<dbReference type="KEGG" id="fho:H9Q81_02835"/>
<dbReference type="PANTHER" id="PTHR21600">
    <property type="entry name" value="MITOCHONDRIAL RNA PSEUDOURIDINE SYNTHASE"/>
    <property type="match status" value="1"/>
</dbReference>
<dbReference type="GO" id="GO:0000455">
    <property type="term" value="P:enzyme-directed rRNA pseudouridine synthesis"/>
    <property type="evidence" value="ECO:0007669"/>
    <property type="project" value="TreeGrafter"/>
</dbReference>
<organism evidence="7 8">
    <name type="scientific">Fusobacterium hominis</name>
    <dbReference type="NCBI Taxonomy" id="2764326"/>
    <lineage>
        <taxon>Bacteria</taxon>
        <taxon>Fusobacteriati</taxon>
        <taxon>Fusobacteriota</taxon>
        <taxon>Fusobacteriia</taxon>
        <taxon>Fusobacteriales</taxon>
        <taxon>Fusobacteriaceae</taxon>
        <taxon>Fusobacterium</taxon>
    </lineage>
</organism>
<dbReference type="CDD" id="cd00165">
    <property type="entry name" value="S4"/>
    <property type="match status" value="1"/>
</dbReference>
<comment type="catalytic activity">
    <reaction evidence="5">
        <text>a uridine in RNA = a pseudouridine in RNA</text>
        <dbReference type="Rhea" id="RHEA:48348"/>
        <dbReference type="Rhea" id="RHEA-COMP:12068"/>
        <dbReference type="Rhea" id="RHEA-COMP:12069"/>
        <dbReference type="ChEBI" id="CHEBI:65314"/>
        <dbReference type="ChEBI" id="CHEBI:65315"/>
    </reaction>
</comment>
<dbReference type="SUPFAM" id="SSF55120">
    <property type="entry name" value="Pseudouridine synthase"/>
    <property type="match status" value="1"/>
</dbReference>
<dbReference type="Proteomes" id="UP000515913">
    <property type="component" value="Chromosome"/>
</dbReference>
<evidence type="ECO:0000256" key="2">
    <source>
        <dbReference type="ARBA" id="ARBA00023235"/>
    </source>
</evidence>
<comment type="function">
    <text evidence="5">Responsible for synthesis of pseudouridine from uracil.</text>
</comment>
<dbReference type="NCBIfam" id="TIGR00005">
    <property type="entry name" value="rluA_subfam"/>
    <property type="match status" value="1"/>
</dbReference>
<dbReference type="PROSITE" id="PS01129">
    <property type="entry name" value="PSI_RLU"/>
    <property type="match status" value="1"/>
</dbReference>
<name>A0A7G9GYB1_9FUSO</name>
<dbReference type="GO" id="GO:0120159">
    <property type="term" value="F:rRNA pseudouridine synthase activity"/>
    <property type="evidence" value="ECO:0007669"/>
    <property type="project" value="UniProtKB-ARBA"/>
</dbReference>
<dbReference type="PANTHER" id="PTHR21600:SF44">
    <property type="entry name" value="RIBOSOMAL LARGE SUBUNIT PSEUDOURIDINE SYNTHASE D"/>
    <property type="match status" value="1"/>
</dbReference>
<dbReference type="EC" id="5.4.99.-" evidence="5"/>
<feature type="active site" evidence="3">
    <location>
        <position position="135"/>
    </location>
</feature>
<reference evidence="7 8" key="1">
    <citation type="submission" date="2020-08" db="EMBL/GenBank/DDBJ databases">
        <authorList>
            <person name="Liu C."/>
            <person name="Sun Q."/>
        </authorList>
    </citation>
    <scope>NUCLEOTIDE SEQUENCE [LARGE SCALE GENOMIC DNA]</scope>
    <source>
        <strain evidence="7 8">NSJ-57</strain>
    </source>
</reference>
<dbReference type="SMART" id="SM00363">
    <property type="entry name" value="S4"/>
    <property type="match status" value="1"/>
</dbReference>
<evidence type="ECO:0000256" key="3">
    <source>
        <dbReference type="PIRSR" id="PIRSR606225-1"/>
    </source>
</evidence>
<evidence type="ECO:0000313" key="8">
    <source>
        <dbReference type="Proteomes" id="UP000515913"/>
    </source>
</evidence>
<dbReference type="AlphaFoldDB" id="A0A7G9GYB1"/>